<evidence type="ECO:0000256" key="3">
    <source>
        <dbReference type="ARBA" id="ARBA00022679"/>
    </source>
</evidence>
<dbReference type="EC" id="2.1.1.177" evidence="6"/>
<protein>
    <recommendedName>
        <fullName evidence="6">Ribosomal RNA large subunit methyltransferase H</fullName>
        <ecNumber evidence="6">2.1.1.177</ecNumber>
    </recommendedName>
    <alternativeName>
        <fullName evidence="6">23S rRNA (pseudouridine1915-N3)-methyltransferase</fullName>
    </alternativeName>
    <alternativeName>
        <fullName evidence="6">23S rRNA m3Psi1915 methyltransferase</fullName>
    </alternativeName>
    <alternativeName>
        <fullName evidence="6">rRNA (pseudouridine-N3-)-methyltransferase RlmH</fullName>
    </alternativeName>
</protein>
<keyword evidence="4 6" id="KW-0949">S-adenosyl-L-methionine</keyword>
<gene>
    <name evidence="6" type="primary">rlmH</name>
    <name evidence="7" type="ORF">SAMN06296008_10620</name>
</gene>
<evidence type="ECO:0000256" key="5">
    <source>
        <dbReference type="ARBA" id="ARBA00038303"/>
    </source>
</evidence>
<dbReference type="InterPro" id="IPR003742">
    <property type="entry name" value="RlmH-like"/>
</dbReference>
<keyword evidence="6" id="KW-0963">Cytoplasm</keyword>
<organism evidence="7 8">
    <name type="scientific">Polynucleobacter kasalickyi</name>
    <dbReference type="NCBI Taxonomy" id="1938817"/>
    <lineage>
        <taxon>Bacteria</taxon>
        <taxon>Pseudomonadati</taxon>
        <taxon>Pseudomonadota</taxon>
        <taxon>Betaproteobacteria</taxon>
        <taxon>Burkholderiales</taxon>
        <taxon>Burkholderiaceae</taxon>
        <taxon>Polynucleobacter</taxon>
    </lineage>
</organism>
<dbReference type="GO" id="GO:0070038">
    <property type="term" value="F:rRNA (pseudouridine-N3-)-methyltransferase activity"/>
    <property type="evidence" value="ECO:0007669"/>
    <property type="project" value="UniProtKB-UniRule"/>
</dbReference>
<proteinExistence type="inferred from homology"/>
<dbReference type="InterPro" id="IPR029028">
    <property type="entry name" value="Alpha/beta_knot_MTases"/>
</dbReference>
<keyword evidence="1 6" id="KW-0698">rRNA processing</keyword>
<dbReference type="InterPro" id="IPR029026">
    <property type="entry name" value="tRNA_m1G_MTases_N"/>
</dbReference>
<feature type="binding site" evidence="6">
    <location>
        <begin position="114"/>
        <end position="119"/>
    </location>
    <ligand>
        <name>S-adenosyl-L-methionine</name>
        <dbReference type="ChEBI" id="CHEBI:59789"/>
    </ligand>
</feature>
<name>A0A1W1ZMM8_9BURK</name>
<evidence type="ECO:0000313" key="8">
    <source>
        <dbReference type="Proteomes" id="UP000192708"/>
    </source>
</evidence>
<dbReference type="EMBL" id="FWXJ01000006">
    <property type="protein sequence ID" value="SMC49644.1"/>
    <property type="molecule type" value="Genomic_DNA"/>
</dbReference>
<comment type="subunit">
    <text evidence="6">Homodimer.</text>
</comment>
<keyword evidence="2 6" id="KW-0489">Methyltransferase</keyword>
<dbReference type="OrthoDB" id="9806643at2"/>
<dbReference type="STRING" id="1938817.SAMN06296008_10620"/>
<evidence type="ECO:0000256" key="4">
    <source>
        <dbReference type="ARBA" id="ARBA00022691"/>
    </source>
</evidence>
<dbReference type="PANTHER" id="PTHR33603:SF1">
    <property type="entry name" value="RIBOSOMAL RNA LARGE SUBUNIT METHYLTRANSFERASE H"/>
    <property type="match status" value="1"/>
</dbReference>
<accession>A0A1W1ZMM8</accession>
<dbReference type="PANTHER" id="PTHR33603">
    <property type="entry name" value="METHYLTRANSFERASE"/>
    <property type="match status" value="1"/>
</dbReference>
<dbReference type="NCBIfam" id="NF000986">
    <property type="entry name" value="PRK00103.1-4"/>
    <property type="match status" value="1"/>
</dbReference>
<dbReference type="Proteomes" id="UP000192708">
    <property type="component" value="Unassembled WGS sequence"/>
</dbReference>
<evidence type="ECO:0000256" key="6">
    <source>
        <dbReference type="HAMAP-Rule" id="MF_00658"/>
    </source>
</evidence>
<comment type="subcellular location">
    <subcellularLocation>
        <location evidence="6">Cytoplasm</location>
    </subcellularLocation>
</comment>
<feature type="binding site" evidence="6">
    <location>
        <position position="95"/>
    </location>
    <ligand>
        <name>S-adenosyl-L-methionine</name>
        <dbReference type="ChEBI" id="CHEBI:59789"/>
    </ligand>
</feature>
<dbReference type="RefSeq" id="WP_084283365.1">
    <property type="nucleotide sequence ID" value="NZ_FWXJ01000006.1"/>
</dbReference>
<comment type="function">
    <text evidence="6">Specifically methylates the pseudouridine at position 1915 (m3Psi1915) in 23S rRNA.</text>
</comment>
<comment type="caution">
    <text evidence="6">Lacks conserved residue(s) required for the propagation of feature annotation.</text>
</comment>
<dbReference type="SUPFAM" id="SSF75217">
    <property type="entry name" value="alpha/beta knot"/>
    <property type="match status" value="1"/>
</dbReference>
<comment type="catalytic activity">
    <reaction evidence="6">
        <text>pseudouridine(1915) in 23S rRNA + S-adenosyl-L-methionine = N(3)-methylpseudouridine(1915) in 23S rRNA + S-adenosyl-L-homocysteine + H(+)</text>
        <dbReference type="Rhea" id="RHEA:42752"/>
        <dbReference type="Rhea" id="RHEA-COMP:10221"/>
        <dbReference type="Rhea" id="RHEA-COMP:10222"/>
        <dbReference type="ChEBI" id="CHEBI:15378"/>
        <dbReference type="ChEBI" id="CHEBI:57856"/>
        <dbReference type="ChEBI" id="CHEBI:59789"/>
        <dbReference type="ChEBI" id="CHEBI:65314"/>
        <dbReference type="ChEBI" id="CHEBI:74486"/>
        <dbReference type="EC" id="2.1.1.177"/>
    </reaction>
</comment>
<dbReference type="Gene3D" id="3.40.1280.10">
    <property type="match status" value="1"/>
</dbReference>
<dbReference type="GO" id="GO:0005737">
    <property type="term" value="C:cytoplasm"/>
    <property type="evidence" value="ECO:0007669"/>
    <property type="project" value="UniProtKB-SubCell"/>
</dbReference>
<dbReference type="HAMAP" id="MF_00658">
    <property type="entry name" value="23SrRNA_methyltr_H"/>
    <property type="match status" value="1"/>
</dbReference>
<dbReference type="AlphaFoldDB" id="A0A1W1ZMM8"/>
<evidence type="ECO:0000313" key="7">
    <source>
        <dbReference type="EMBL" id="SMC49644.1"/>
    </source>
</evidence>
<reference evidence="7 8" key="1">
    <citation type="submission" date="2017-04" db="EMBL/GenBank/DDBJ databases">
        <authorList>
            <person name="Afonso C.L."/>
            <person name="Miller P.J."/>
            <person name="Scott M.A."/>
            <person name="Spackman E."/>
            <person name="Goraichik I."/>
            <person name="Dimitrov K.M."/>
            <person name="Suarez D.L."/>
            <person name="Swayne D.E."/>
        </authorList>
    </citation>
    <scope>NUCLEOTIDE SEQUENCE [LARGE SCALE GENOMIC DNA]</scope>
    <source>
        <strain evidence="7 8">VK13</strain>
    </source>
</reference>
<comment type="similarity">
    <text evidence="5 6">Belongs to the RNA methyltransferase RlmH family.</text>
</comment>
<sequence length="147" mass="16758">MKLQIIAVGHKMPNWVETSAQDYIKRMPKDFPIEVKELKPDISPAKEGLKILEAMPKNATIIAMDERGRDLTTMQLTQMMQDWRQTGKDVVFLIGGADGLSPEIKQKSASLIRLSSMTLPHAMARLILIEQLYRAYTILQGHPYHRE</sequence>
<dbReference type="Pfam" id="PF02590">
    <property type="entry name" value="SPOUT_MTase"/>
    <property type="match status" value="1"/>
</dbReference>
<evidence type="ECO:0000256" key="2">
    <source>
        <dbReference type="ARBA" id="ARBA00022603"/>
    </source>
</evidence>
<dbReference type="PIRSF" id="PIRSF004505">
    <property type="entry name" value="MT_bac"/>
    <property type="match status" value="1"/>
</dbReference>
<keyword evidence="8" id="KW-1185">Reference proteome</keyword>
<evidence type="ECO:0000256" key="1">
    <source>
        <dbReference type="ARBA" id="ARBA00022552"/>
    </source>
</evidence>
<keyword evidence="3 6" id="KW-0808">Transferase</keyword>
<dbReference type="CDD" id="cd18081">
    <property type="entry name" value="RlmH-like"/>
    <property type="match status" value="1"/>
</dbReference>